<evidence type="ECO:0000313" key="1">
    <source>
        <dbReference type="EMBL" id="KAK7436634.1"/>
    </source>
</evidence>
<dbReference type="EMBL" id="JBANRG010000092">
    <property type="protein sequence ID" value="KAK7436634.1"/>
    <property type="molecule type" value="Genomic_DNA"/>
</dbReference>
<dbReference type="PANTHER" id="PTHR46082">
    <property type="entry name" value="ATP/GTP-BINDING PROTEIN-RELATED"/>
    <property type="match status" value="1"/>
</dbReference>
<keyword evidence="2" id="KW-1185">Reference proteome</keyword>
<dbReference type="SUPFAM" id="SSF52540">
    <property type="entry name" value="P-loop containing nucleoside triphosphate hydrolases"/>
    <property type="match status" value="1"/>
</dbReference>
<protein>
    <submittedName>
        <fullName evidence="1">Uncharacterized protein</fullName>
    </submittedName>
</protein>
<organism evidence="1 2">
    <name type="scientific">Marasmiellus scandens</name>
    <dbReference type="NCBI Taxonomy" id="2682957"/>
    <lineage>
        <taxon>Eukaryota</taxon>
        <taxon>Fungi</taxon>
        <taxon>Dikarya</taxon>
        <taxon>Basidiomycota</taxon>
        <taxon>Agaricomycotina</taxon>
        <taxon>Agaricomycetes</taxon>
        <taxon>Agaricomycetidae</taxon>
        <taxon>Agaricales</taxon>
        <taxon>Marasmiineae</taxon>
        <taxon>Omphalotaceae</taxon>
        <taxon>Marasmiellus</taxon>
    </lineage>
</organism>
<dbReference type="PANTHER" id="PTHR46082:SF6">
    <property type="entry name" value="AAA+ ATPASE DOMAIN-CONTAINING PROTEIN-RELATED"/>
    <property type="match status" value="1"/>
</dbReference>
<comment type="caution">
    <text evidence="1">The sequence shown here is derived from an EMBL/GenBank/DDBJ whole genome shotgun (WGS) entry which is preliminary data.</text>
</comment>
<dbReference type="Proteomes" id="UP001498398">
    <property type="component" value="Unassembled WGS sequence"/>
</dbReference>
<dbReference type="Gene3D" id="3.40.50.300">
    <property type="entry name" value="P-loop containing nucleotide triphosphate hydrolases"/>
    <property type="match status" value="1"/>
</dbReference>
<dbReference type="InterPro" id="IPR019734">
    <property type="entry name" value="TPR_rpt"/>
</dbReference>
<sequence>MTSQGSDYVSKILRSFSSKKGRKQFGIASGVAGVLRTSLVIAPDAATSNNPDTSSRNKSWVSNAALVLDIVKDIGEILEKVPYVKMGAGIAVKAVKVKEEIDACRDEWKKAKSYLAGISDMMDQFRDSTVPLPKQVEDGFRELESCLSRVLDARKQYQDEGMMMKILERGTLKTEATLCVEKIVWACMLFQAKMGIQTFVSIQKLSGAIPPPPPSLPMRLDEVLKCPPPSQYFVGRQMMLHKLSKIFAVPIVIVFNKNQDVLTEFVKYRLKQFSIVPLDGSSAETFKAAIADKLKAVDQLPAGTLIVIENVDLSLKLDYYLPCSLQNPVLITTTNSAISSLQPEAHLITLPDSIDQQIQSSIKEALSFPRQHIITLVAKGGTGKTQMVLKFISEYQTKYSNIWFLDASSDATLAADFKVLGQAAGIQTDSIEAVQEFLSRAQKDWLLIFDNADMPGLNLAKYIPRCNHGNVIITSRLTSVHQMASPGCYLNFDDLDHQEAVELLLKHANAEDSYHNNQLASNIVNALGCHALAVSTAAAYISSNATCNLGNYLSRFDQKSKDLLDYRGLSFDNYQHTTLSAFLLSFDQLTPSTQNFLQICSCFHHIAIPVELFKLAAAFTGNDTLLGEEVPASVTEMKEFLSLFTDNGSWDESVDELAKFSLATYDSSVQTLTFHSIIHNCTHETIKRPEIMKQMAQLLLARATPWGNTSEDYQFRQQLLPHAEKLLMENLPSVMVYANFADIFCDAGLWIQAKRLRAEVLRLHKDILGEYHPDTLASMDGLALTYMMHGQLEAAKEMQEEVLRLGRKVFGEHHLETLTSMSGLALIYLMHGQLEMAKNMQEEVLRLHRENFGEHHSSSWIFMNNSSLIYQKLGQWEVARKMQEQVLRLHREVLGEHHPHILMLMNNLAVTYQLLGQFEAAEKMLKEVLKLCRKVLGEDHLNTLSAMSDLASTYQKRGQLELAEKMQEEVMHLFRETLGEHHPKTLNSIDNLALTYQSSGKLEVAAKMQEETQKLRKEILGEHHPDTLTCMENLAMTYQLFGQLKKAEEMQENVLRLRREVLGEHHPDTLTSMSILAMIYQKCGHLEPAEGMQTEVLKLMQKVLGEHHLDTLACMDNLAETYQCLGQLEAAEKMQEEVLRLCRDVFGKHHPNTLTSMANLASIYQKCGKLEQVKDIQEEVLRLHREVLGEHHPDTLTSLNNLAATYHKLGQLKKAAKMQEEVLELCREVGKSHPDSLTFMNNLALTYQDLGKWKTAGRMQKHILKLHKKVLGGHTLTSMDHIALRKKCKSQVRPDFHKYGKYTFQVHLLASAHLT</sequence>
<proteinExistence type="predicted"/>
<accession>A0ABR1IMH8</accession>
<gene>
    <name evidence="1" type="ORF">VKT23_019041</name>
</gene>
<dbReference type="SMART" id="SM00028">
    <property type="entry name" value="TPR"/>
    <property type="match status" value="8"/>
</dbReference>
<evidence type="ECO:0000313" key="2">
    <source>
        <dbReference type="Proteomes" id="UP001498398"/>
    </source>
</evidence>
<dbReference type="InterPro" id="IPR011990">
    <property type="entry name" value="TPR-like_helical_dom_sf"/>
</dbReference>
<dbReference type="InterPro" id="IPR053137">
    <property type="entry name" value="NLR-like"/>
</dbReference>
<name>A0ABR1IMH8_9AGAR</name>
<dbReference type="Gene3D" id="1.25.40.10">
    <property type="entry name" value="Tetratricopeptide repeat domain"/>
    <property type="match status" value="4"/>
</dbReference>
<dbReference type="Pfam" id="PF13424">
    <property type="entry name" value="TPR_12"/>
    <property type="match status" value="5"/>
</dbReference>
<dbReference type="Pfam" id="PF13374">
    <property type="entry name" value="TPR_10"/>
    <property type="match status" value="2"/>
</dbReference>
<dbReference type="InterPro" id="IPR027417">
    <property type="entry name" value="P-loop_NTPase"/>
</dbReference>
<dbReference type="SUPFAM" id="SSF48452">
    <property type="entry name" value="TPR-like"/>
    <property type="match status" value="4"/>
</dbReference>
<reference evidence="1 2" key="1">
    <citation type="submission" date="2024-01" db="EMBL/GenBank/DDBJ databases">
        <title>A draft genome for the cacao thread blight pathogen Marasmiellus scandens.</title>
        <authorList>
            <person name="Baruah I.K."/>
            <person name="Leung J."/>
            <person name="Bukari Y."/>
            <person name="Amoako-Attah I."/>
            <person name="Meinhardt L.W."/>
            <person name="Bailey B.A."/>
            <person name="Cohen S.P."/>
        </authorList>
    </citation>
    <scope>NUCLEOTIDE SEQUENCE [LARGE SCALE GENOMIC DNA]</scope>
    <source>
        <strain evidence="1 2">GH-19</strain>
    </source>
</reference>